<dbReference type="PANTHER" id="PTHR42718">
    <property type="entry name" value="MAJOR FACILITATOR SUPERFAMILY MULTIDRUG TRANSPORTER MFSC"/>
    <property type="match status" value="1"/>
</dbReference>
<organism evidence="9 10">
    <name type="scientific">Flammeovirga pectinis</name>
    <dbReference type="NCBI Taxonomy" id="2494373"/>
    <lineage>
        <taxon>Bacteria</taxon>
        <taxon>Pseudomonadati</taxon>
        <taxon>Bacteroidota</taxon>
        <taxon>Cytophagia</taxon>
        <taxon>Cytophagales</taxon>
        <taxon>Flammeovirgaceae</taxon>
        <taxon>Flammeovirga</taxon>
    </lineage>
</organism>
<dbReference type="GO" id="GO:0022857">
    <property type="term" value="F:transmembrane transporter activity"/>
    <property type="evidence" value="ECO:0007669"/>
    <property type="project" value="InterPro"/>
</dbReference>
<dbReference type="SUPFAM" id="SSF103473">
    <property type="entry name" value="MFS general substrate transporter"/>
    <property type="match status" value="1"/>
</dbReference>
<dbReference type="GO" id="GO:0005886">
    <property type="term" value="C:plasma membrane"/>
    <property type="evidence" value="ECO:0007669"/>
    <property type="project" value="UniProtKB-SubCell"/>
</dbReference>
<dbReference type="CDD" id="cd17321">
    <property type="entry name" value="MFS_MMR_MDR_like"/>
    <property type="match status" value="1"/>
</dbReference>
<feature type="transmembrane region" description="Helical" evidence="7">
    <location>
        <begin position="166"/>
        <end position="188"/>
    </location>
</feature>
<name>A0A3S9P751_9BACT</name>
<keyword evidence="5 7" id="KW-1133">Transmembrane helix</keyword>
<evidence type="ECO:0000256" key="1">
    <source>
        <dbReference type="ARBA" id="ARBA00004651"/>
    </source>
</evidence>
<dbReference type="KEGG" id="fll:EI427_17880"/>
<feature type="transmembrane region" description="Helical" evidence="7">
    <location>
        <begin position="200"/>
        <end position="220"/>
    </location>
</feature>
<evidence type="ECO:0000256" key="2">
    <source>
        <dbReference type="ARBA" id="ARBA00022448"/>
    </source>
</evidence>
<dbReference type="AlphaFoldDB" id="A0A3S9P751"/>
<keyword evidence="3" id="KW-1003">Cell membrane</keyword>
<dbReference type="Pfam" id="PF07690">
    <property type="entry name" value="MFS_1"/>
    <property type="match status" value="1"/>
</dbReference>
<keyword evidence="2" id="KW-0813">Transport</keyword>
<reference evidence="9 10" key="1">
    <citation type="submission" date="2018-12" db="EMBL/GenBank/DDBJ databases">
        <title>Flammeovirga pectinis sp. nov., isolated from the gut of the Korean scallop, Patinopecten yessoensis.</title>
        <authorList>
            <person name="Bae J.-W."/>
            <person name="Jeong Y.-S."/>
            <person name="Kang W."/>
        </authorList>
    </citation>
    <scope>NUCLEOTIDE SEQUENCE [LARGE SCALE GENOMIC DNA]</scope>
    <source>
        <strain evidence="9 10">L12M1</strain>
    </source>
</reference>
<dbReference type="Gene3D" id="1.20.1250.20">
    <property type="entry name" value="MFS general substrate transporter like domains"/>
    <property type="match status" value="1"/>
</dbReference>
<dbReference type="Proteomes" id="UP000267268">
    <property type="component" value="Chromosome 1"/>
</dbReference>
<evidence type="ECO:0000256" key="4">
    <source>
        <dbReference type="ARBA" id="ARBA00022692"/>
    </source>
</evidence>
<accession>A0A3S9P751</accession>
<dbReference type="PROSITE" id="PS50850">
    <property type="entry name" value="MFS"/>
    <property type="match status" value="1"/>
</dbReference>
<dbReference type="InterPro" id="IPR036259">
    <property type="entry name" value="MFS_trans_sf"/>
</dbReference>
<dbReference type="PANTHER" id="PTHR42718:SF42">
    <property type="entry name" value="EXPORT PROTEIN"/>
    <property type="match status" value="1"/>
</dbReference>
<feature type="transmembrane region" description="Helical" evidence="7">
    <location>
        <begin position="405"/>
        <end position="426"/>
    </location>
</feature>
<gene>
    <name evidence="9" type="ORF">EI427_17880</name>
</gene>
<evidence type="ECO:0000313" key="10">
    <source>
        <dbReference type="Proteomes" id="UP000267268"/>
    </source>
</evidence>
<dbReference type="InterPro" id="IPR011701">
    <property type="entry name" value="MFS"/>
</dbReference>
<feature type="transmembrane region" description="Helical" evidence="7">
    <location>
        <begin position="226"/>
        <end position="249"/>
    </location>
</feature>
<comment type="subcellular location">
    <subcellularLocation>
        <location evidence="1">Cell membrane</location>
        <topology evidence="1">Multi-pass membrane protein</topology>
    </subcellularLocation>
</comment>
<dbReference type="EMBL" id="CP034562">
    <property type="protein sequence ID" value="AZQ64028.1"/>
    <property type="molecule type" value="Genomic_DNA"/>
</dbReference>
<evidence type="ECO:0000256" key="7">
    <source>
        <dbReference type="SAM" id="Phobius"/>
    </source>
</evidence>
<feature type="domain" description="Major facilitator superfamily (MFS) profile" evidence="8">
    <location>
        <begin position="15"/>
        <end position="506"/>
    </location>
</feature>
<feature type="transmembrane region" description="Helical" evidence="7">
    <location>
        <begin position="81"/>
        <end position="100"/>
    </location>
</feature>
<feature type="transmembrane region" description="Helical" evidence="7">
    <location>
        <begin position="362"/>
        <end position="384"/>
    </location>
</feature>
<feature type="transmembrane region" description="Helical" evidence="7">
    <location>
        <begin position="305"/>
        <end position="323"/>
    </location>
</feature>
<evidence type="ECO:0000259" key="8">
    <source>
        <dbReference type="PROSITE" id="PS50850"/>
    </source>
</evidence>
<dbReference type="InterPro" id="IPR020846">
    <property type="entry name" value="MFS_dom"/>
</dbReference>
<proteinExistence type="predicted"/>
<sequence>MSSSKNNYSSTQKWTLLATILASSLVFIDGTALNVALPALQRDLNLSGAQLLWVINGYALFLSALLLLGGSLGDLYGRNKIFLIGLILFSVSSFFCGIAQSSYHLLIARSFQGVGGALLTPGSLSILSAHFDNSNRGQAIGLWSTFSALTGVLGPILGGWLAGMGLWRIIFFLNIPLSIMVLIIMLTKVPETSNKNAQKLDVWGALFVVLGLTGLTYGFIESASLGFFHPIIISSVFIGCASLVLFILVQKRSRHPMMPLSLFKSSTFSGGNLLTLFVYAAMGGVLFFVPLNLIDIQGYSEVNTGLAMLPIIICIASISPLMGKYVDKNGYRKPLIVGPIIISIGYYLFSLCGITNGAEEYWTTFFLPFLILGIGMGITVAPLTTSVMGSVSEENIGVGSGVNNVIARAANVLAVALMGALALYLFTAYVTDGINALELGQHIKQEVIVEAVNFTGAKVPSDVIIDQKETIAILYKNAFVEAFNQIVYIAVGLTLLSSVVSYRMIK</sequence>
<evidence type="ECO:0000256" key="5">
    <source>
        <dbReference type="ARBA" id="ARBA00022989"/>
    </source>
</evidence>
<protein>
    <submittedName>
        <fullName evidence="9">DHA2 family efflux MFS transporter permease subunit</fullName>
    </submittedName>
</protein>
<feature type="transmembrane region" description="Helical" evidence="7">
    <location>
        <begin position="335"/>
        <end position="356"/>
    </location>
</feature>
<evidence type="ECO:0000313" key="9">
    <source>
        <dbReference type="EMBL" id="AZQ64028.1"/>
    </source>
</evidence>
<evidence type="ECO:0000256" key="6">
    <source>
        <dbReference type="ARBA" id="ARBA00023136"/>
    </source>
</evidence>
<dbReference type="Gene3D" id="1.20.1720.10">
    <property type="entry name" value="Multidrug resistance protein D"/>
    <property type="match status" value="1"/>
</dbReference>
<dbReference type="RefSeq" id="WP_126617318.1">
    <property type="nucleotide sequence ID" value="NZ_CP034562.1"/>
</dbReference>
<evidence type="ECO:0000256" key="3">
    <source>
        <dbReference type="ARBA" id="ARBA00022475"/>
    </source>
</evidence>
<keyword evidence="6 7" id="KW-0472">Membrane</keyword>
<feature type="transmembrane region" description="Helical" evidence="7">
    <location>
        <begin position="270"/>
        <end position="293"/>
    </location>
</feature>
<feature type="transmembrane region" description="Helical" evidence="7">
    <location>
        <begin position="139"/>
        <end position="160"/>
    </location>
</feature>
<keyword evidence="10" id="KW-1185">Reference proteome</keyword>
<dbReference type="InterPro" id="IPR004638">
    <property type="entry name" value="EmrB-like"/>
</dbReference>
<feature type="transmembrane region" description="Helical" evidence="7">
    <location>
        <begin position="486"/>
        <end position="505"/>
    </location>
</feature>
<keyword evidence="4 7" id="KW-0812">Transmembrane</keyword>
<feature type="transmembrane region" description="Helical" evidence="7">
    <location>
        <begin position="50"/>
        <end position="69"/>
    </location>
</feature>
<dbReference type="OrthoDB" id="783189at2"/>
<dbReference type="NCBIfam" id="TIGR00711">
    <property type="entry name" value="efflux_EmrB"/>
    <property type="match status" value="1"/>
</dbReference>